<dbReference type="SUPFAM" id="SSF48264">
    <property type="entry name" value="Cytochrome P450"/>
    <property type="match status" value="1"/>
</dbReference>
<dbReference type="Pfam" id="PF00067">
    <property type="entry name" value="p450"/>
    <property type="match status" value="2"/>
</dbReference>
<dbReference type="InterPro" id="IPR036396">
    <property type="entry name" value="Cyt_P450_sf"/>
</dbReference>
<evidence type="ECO:0000313" key="2">
    <source>
        <dbReference type="EMBL" id="KAJ8320743.1"/>
    </source>
</evidence>
<protein>
    <submittedName>
        <fullName evidence="2">Uncharacterized protein</fullName>
    </submittedName>
</protein>
<dbReference type="InterPro" id="IPR001128">
    <property type="entry name" value="Cyt_P450"/>
</dbReference>
<dbReference type="CDD" id="cd20659">
    <property type="entry name" value="CYP4B_4F-like"/>
    <property type="match status" value="1"/>
</dbReference>
<dbReference type="PRINTS" id="PR00463">
    <property type="entry name" value="EP450I"/>
</dbReference>
<dbReference type="PRINTS" id="PR00385">
    <property type="entry name" value="P450"/>
</dbReference>
<name>A0ABQ9FYG5_TEGGR</name>
<gene>
    <name evidence="2" type="ORF">KUTeg_002330</name>
</gene>
<accession>A0ABQ9FYG5</accession>
<keyword evidence="3" id="KW-1185">Reference proteome</keyword>
<dbReference type="InterPro" id="IPR002401">
    <property type="entry name" value="Cyt_P450_E_grp-I"/>
</dbReference>
<dbReference type="PANTHER" id="PTHR24291:SF201">
    <property type="entry name" value="CYTOCHROME P450, FAMILY 4, SUBFAMILY B, POLYPEPTIDE 7"/>
    <property type="match status" value="1"/>
</dbReference>
<reference evidence="2 3" key="1">
    <citation type="submission" date="2022-12" db="EMBL/GenBank/DDBJ databases">
        <title>Chromosome-level genome of Tegillarca granosa.</title>
        <authorList>
            <person name="Kim J."/>
        </authorList>
    </citation>
    <scope>NUCLEOTIDE SEQUENCE [LARGE SCALE GENOMIC DNA]</scope>
    <source>
        <strain evidence="2">Teg-2019</strain>
        <tissue evidence="2">Adductor muscle</tissue>
    </source>
</reference>
<evidence type="ECO:0000256" key="1">
    <source>
        <dbReference type="ARBA" id="ARBA00010617"/>
    </source>
</evidence>
<comment type="similarity">
    <text evidence="1">Belongs to the cytochrome P450 family.</text>
</comment>
<evidence type="ECO:0000313" key="3">
    <source>
        <dbReference type="Proteomes" id="UP001217089"/>
    </source>
</evidence>
<proteinExistence type="inferred from homology"/>
<dbReference type="Proteomes" id="UP001217089">
    <property type="component" value="Unassembled WGS sequence"/>
</dbReference>
<comment type="caution">
    <text evidence="2">The sequence shown here is derived from an EMBL/GenBank/DDBJ whole genome shotgun (WGS) entry which is preliminary data.</text>
</comment>
<sequence>MYGSLHLAGKTEEERFGFFDKLVKEYPRYACLWIGNLRPCVVLVHPETIKIVLKTTGKKPRTLGSPYKFFLDWLGDGLLLSGGARWARSRRLLTPAFHFDILKPYVQIYNEATDLLVKQVSQYADTGNSFELFEVISMCTLDIILRCAFSFESHCQNGGESHPYVKAVHYLTAAGTDRAWNPLLYSDFIYYMTPMGREFSRSCKYVHDVAEEVIDKRRKVVENKQFENRKYLDFLDVLLTAKDENGEGLSKLEIRNEVDTFLFEGHDTTASGIMWTLYALACHSEYQDKVYNEIDSIMSHKEQPVIEWDDLQHLEYLHLCIKESLRLYTAVPVIMRENTEDLTIDGKTFPAGTEFVLHLFSLHHNYEVWENPYQFIPERFTKDNVSKMDSFAFSPFSAGPRVFKDSSSFSSSFYMDLSFGSSALNCIGQNFATNEMKVVIANFLYRYKIEIDKKIEVKRKVAAVLRSKDGIHVFINKREHKY</sequence>
<dbReference type="InterPro" id="IPR050196">
    <property type="entry name" value="Cytochrome_P450_Monoox"/>
</dbReference>
<dbReference type="Gene3D" id="1.10.630.10">
    <property type="entry name" value="Cytochrome P450"/>
    <property type="match status" value="1"/>
</dbReference>
<dbReference type="EMBL" id="JARBDR010000141">
    <property type="protein sequence ID" value="KAJ8320743.1"/>
    <property type="molecule type" value="Genomic_DNA"/>
</dbReference>
<dbReference type="PANTHER" id="PTHR24291">
    <property type="entry name" value="CYTOCHROME P450 FAMILY 4"/>
    <property type="match status" value="1"/>
</dbReference>
<organism evidence="2 3">
    <name type="scientific">Tegillarca granosa</name>
    <name type="common">Malaysian cockle</name>
    <name type="synonym">Anadara granosa</name>
    <dbReference type="NCBI Taxonomy" id="220873"/>
    <lineage>
        <taxon>Eukaryota</taxon>
        <taxon>Metazoa</taxon>
        <taxon>Spiralia</taxon>
        <taxon>Lophotrochozoa</taxon>
        <taxon>Mollusca</taxon>
        <taxon>Bivalvia</taxon>
        <taxon>Autobranchia</taxon>
        <taxon>Pteriomorphia</taxon>
        <taxon>Arcoida</taxon>
        <taxon>Arcoidea</taxon>
        <taxon>Arcidae</taxon>
        <taxon>Tegillarca</taxon>
    </lineage>
</organism>